<keyword evidence="4 10" id="KW-1133">Transmembrane helix</keyword>
<evidence type="ECO:0000256" key="1">
    <source>
        <dbReference type="ARBA" id="ARBA00004651"/>
    </source>
</evidence>
<keyword evidence="8 9" id="KW-0807">Transducer</keyword>
<evidence type="ECO:0000259" key="11">
    <source>
        <dbReference type="PROSITE" id="PS50262"/>
    </source>
</evidence>
<name>A0A8B7YJT7_ACAPL</name>
<feature type="transmembrane region" description="Helical" evidence="10">
    <location>
        <begin position="243"/>
        <end position="269"/>
    </location>
</feature>
<keyword evidence="6 10" id="KW-0472">Membrane</keyword>
<protein>
    <submittedName>
        <fullName evidence="13">Histamine H2 receptor-like</fullName>
    </submittedName>
</protein>
<dbReference type="Pfam" id="PF00001">
    <property type="entry name" value="7tm_1"/>
    <property type="match status" value="1"/>
</dbReference>
<evidence type="ECO:0000256" key="10">
    <source>
        <dbReference type="SAM" id="Phobius"/>
    </source>
</evidence>
<evidence type="ECO:0000256" key="5">
    <source>
        <dbReference type="ARBA" id="ARBA00023040"/>
    </source>
</evidence>
<sequence>METIYYPTAGADTNPNTSLEGDTTSEIFLEISAGIFLTVVVLMNFLLNPPMLCVLYRVTSIQPTTKIFMASLTMSDLGTGIIWLIRLPGVFAGKWLLGDFLCAISGVFGYIFQSLNLLSLVLLTIDRYIAVSRPLRYPTLMTVFRSKILICAKWTTIVIVGILLYGIYHPRRVEQLGSRQLCSWRMDNVRGVFGLLAVVFWQTVIIILYLRISLIARKQARRIAAENQADNGQGGHRINTRSIATIVIITGTLVITWIPNIILLLVPLVNGSSPNTYINYLLTYFATGFVISNSWLNVIIYYLRNKQLRRVMLVLLSDWRHRLVQNF</sequence>
<gene>
    <name evidence="13" type="primary">LOC110980489</name>
</gene>
<feature type="transmembrane region" description="Helical" evidence="10">
    <location>
        <begin position="188"/>
        <end position="212"/>
    </location>
</feature>
<dbReference type="SUPFAM" id="SSF81321">
    <property type="entry name" value="Family A G protein-coupled receptor-like"/>
    <property type="match status" value="1"/>
</dbReference>
<keyword evidence="3 9" id="KW-0812">Transmembrane</keyword>
<feature type="transmembrane region" description="Helical" evidence="10">
    <location>
        <begin position="146"/>
        <end position="168"/>
    </location>
</feature>
<evidence type="ECO:0000313" key="13">
    <source>
        <dbReference type="RefSeq" id="XP_022092892.1"/>
    </source>
</evidence>
<keyword evidence="12" id="KW-1185">Reference proteome</keyword>
<dbReference type="CDD" id="cd00637">
    <property type="entry name" value="7tm_classA_rhodopsin-like"/>
    <property type="match status" value="1"/>
</dbReference>
<dbReference type="GO" id="GO:0005886">
    <property type="term" value="C:plasma membrane"/>
    <property type="evidence" value="ECO:0007669"/>
    <property type="project" value="UniProtKB-SubCell"/>
</dbReference>
<evidence type="ECO:0000256" key="3">
    <source>
        <dbReference type="ARBA" id="ARBA00022692"/>
    </source>
</evidence>
<dbReference type="AlphaFoldDB" id="A0A8B7YJT7"/>
<evidence type="ECO:0000256" key="9">
    <source>
        <dbReference type="RuleBase" id="RU000688"/>
    </source>
</evidence>
<dbReference type="OrthoDB" id="10042731at2759"/>
<feature type="transmembrane region" description="Helical" evidence="10">
    <location>
        <begin position="67"/>
        <end position="85"/>
    </location>
</feature>
<dbReference type="InterPro" id="IPR050569">
    <property type="entry name" value="TAAR"/>
</dbReference>
<feature type="transmembrane region" description="Helical" evidence="10">
    <location>
        <begin position="97"/>
        <end position="125"/>
    </location>
</feature>
<dbReference type="InterPro" id="IPR000276">
    <property type="entry name" value="GPCR_Rhodpsn"/>
</dbReference>
<feature type="transmembrane region" description="Helical" evidence="10">
    <location>
        <begin position="27"/>
        <end position="47"/>
    </location>
</feature>
<reference evidence="13" key="1">
    <citation type="submission" date="2025-08" db="UniProtKB">
        <authorList>
            <consortium name="RefSeq"/>
        </authorList>
    </citation>
    <scope>IDENTIFICATION</scope>
</reference>
<dbReference type="GO" id="GO:0004930">
    <property type="term" value="F:G protein-coupled receptor activity"/>
    <property type="evidence" value="ECO:0007669"/>
    <property type="project" value="UniProtKB-KW"/>
</dbReference>
<evidence type="ECO:0000256" key="8">
    <source>
        <dbReference type="ARBA" id="ARBA00023224"/>
    </source>
</evidence>
<dbReference type="InterPro" id="IPR017452">
    <property type="entry name" value="GPCR_Rhodpsn_7TM"/>
</dbReference>
<feature type="domain" description="G-protein coupled receptors family 1 profile" evidence="11">
    <location>
        <begin position="47"/>
        <end position="301"/>
    </location>
</feature>
<accession>A0A8B7YJT7</accession>
<keyword evidence="7 9" id="KW-0675">Receptor</keyword>
<dbReference type="GeneID" id="110980489"/>
<dbReference type="Proteomes" id="UP000694845">
    <property type="component" value="Unplaced"/>
</dbReference>
<dbReference type="KEGG" id="aplc:110980489"/>
<evidence type="ECO:0000256" key="2">
    <source>
        <dbReference type="ARBA" id="ARBA00022475"/>
    </source>
</evidence>
<dbReference type="PROSITE" id="PS50262">
    <property type="entry name" value="G_PROTEIN_RECEP_F1_2"/>
    <property type="match status" value="1"/>
</dbReference>
<comment type="subcellular location">
    <subcellularLocation>
        <location evidence="1">Cell membrane</location>
        <topology evidence="1">Multi-pass membrane protein</topology>
    </subcellularLocation>
</comment>
<evidence type="ECO:0000256" key="6">
    <source>
        <dbReference type="ARBA" id="ARBA00023136"/>
    </source>
</evidence>
<dbReference type="Gene3D" id="1.20.1070.10">
    <property type="entry name" value="Rhodopsin 7-helix transmembrane proteins"/>
    <property type="match status" value="1"/>
</dbReference>
<dbReference type="OMA" id="SATWTIT"/>
<evidence type="ECO:0000256" key="7">
    <source>
        <dbReference type="ARBA" id="ARBA00023170"/>
    </source>
</evidence>
<organism evidence="12 13">
    <name type="scientific">Acanthaster planci</name>
    <name type="common">Crown-of-thorns starfish</name>
    <dbReference type="NCBI Taxonomy" id="133434"/>
    <lineage>
        <taxon>Eukaryota</taxon>
        <taxon>Metazoa</taxon>
        <taxon>Echinodermata</taxon>
        <taxon>Eleutherozoa</taxon>
        <taxon>Asterozoa</taxon>
        <taxon>Asteroidea</taxon>
        <taxon>Valvatacea</taxon>
        <taxon>Valvatida</taxon>
        <taxon>Acanthasteridae</taxon>
        <taxon>Acanthaster</taxon>
    </lineage>
</organism>
<evidence type="ECO:0000313" key="12">
    <source>
        <dbReference type="Proteomes" id="UP000694845"/>
    </source>
</evidence>
<keyword evidence="5 9" id="KW-0297">G-protein coupled receptor</keyword>
<dbReference type="PANTHER" id="PTHR24249">
    <property type="entry name" value="HISTAMINE RECEPTOR-RELATED G-PROTEIN COUPLED RECEPTOR"/>
    <property type="match status" value="1"/>
</dbReference>
<dbReference type="PROSITE" id="PS00237">
    <property type="entry name" value="G_PROTEIN_RECEP_F1_1"/>
    <property type="match status" value="1"/>
</dbReference>
<dbReference type="PRINTS" id="PR00237">
    <property type="entry name" value="GPCRRHODOPSN"/>
</dbReference>
<comment type="similarity">
    <text evidence="9">Belongs to the G-protein coupled receptor 1 family.</text>
</comment>
<feature type="transmembrane region" description="Helical" evidence="10">
    <location>
        <begin position="281"/>
        <end position="303"/>
    </location>
</feature>
<evidence type="ECO:0000256" key="4">
    <source>
        <dbReference type="ARBA" id="ARBA00022989"/>
    </source>
</evidence>
<dbReference type="RefSeq" id="XP_022092892.1">
    <property type="nucleotide sequence ID" value="XM_022237200.1"/>
</dbReference>
<keyword evidence="2" id="KW-1003">Cell membrane</keyword>
<proteinExistence type="inferred from homology"/>